<dbReference type="AlphaFoldDB" id="A0A9P8PTM2"/>
<proteinExistence type="predicted"/>
<gene>
    <name evidence="1" type="ORF">WICMUC_001692</name>
</gene>
<protein>
    <submittedName>
        <fullName evidence="1">Uncharacterized protein</fullName>
    </submittedName>
</protein>
<dbReference type="EMBL" id="JAEUBF010000504">
    <property type="protein sequence ID" value="KAH3678128.1"/>
    <property type="molecule type" value="Genomic_DNA"/>
</dbReference>
<dbReference type="OrthoDB" id="3981266at2759"/>
<keyword evidence="2" id="KW-1185">Reference proteome</keyword>
<comment type="caution">
    <text evidence="1">The sequence shown here is derived from an EMBL/GenBank/DDBJ whole genome shotgun (WGS) entry which is preliminary data.</text>
</comment>
<dbReference type="Proteomes" id="UP000769528">
    <property type="component" value="Unassembled WGS sequence"/>
</dbReference>
<sequence>MLNNYNINLFPHISKDIRYSRNFKGDEITINDLPSRSFDDSNFNDIPTINKITKYDQNSKLSDLPIRVKTRFRGKVGNPNRRVLSASTFDLAIVGEKESILVLSPPSLPILSPSKPTPTTNLLQKRSGISQANPSKLRHVSMPLPHKSSNNYINIIKSYNYDQNDVHNIYKENEINDRFSNPEYCSSSSSVSSSCYSESSDYESSSSIISDHESIDYKPISSNNQSMFKDLPPIPKQRITSQEIKKISGIQSNFIPSAPIKPYNYT</sequence>
<evidence type="ECO:0000313" key="1">
    <source>
        <dbReference type="EMBL" id="KAH3678128.1"/>
    </source>
</evidence>
<evidence type="ECO:0000313" key="2">
    <source>
        <dbReference type="Proteomes" id="UP000769528"/>
    </source>
</evidence>
<accession>A0A9P8PTM2</accession>
<reference evidence="1" key="2">
    <citation type="submission" date="2021-01" db="EMBL/GenBank/DDBJ databases">
        <authorList>
            <person name="Schikora-Tamarit M.A."/>
        </authorList>
    </citation>
    <scope>NUCLEOTIDE SEQUENCE</scope>
    <source>
        <strain evidence="1">CBS6341</strain>
    </source>
</reference>
<organism evidence="1 2">
    <name type="scientific">Wickerhamomyces mucosus</name>
    <dbReference type="NCBI Taxonomy" id="1378264"/>
    <lineage>
        <taxon>Eukaryota</taxon>
        <taxon>Fungi</taxon>
        <taxon>Dikarya</taxon>
        <taxon>Ascomycota</taxon>
        <taxon>Saccharomycotina</taxon>
        <taxon>Saccharomycetes</taxon>
        <taxon>Phaffomycetales</taxon>
        <taxon>Wickerhamomycetaceae</taxon>
        <taxon>Wickerhamomyces</taxon>
    </lineage>
</organism>
<reference evidence="1" key="1">
    <citation type="journal article" date="2021" name="Open Biol.">
        <title>Shared evolutionary footprints suggest mitochondrial oxidative damage underlies multiple complex I losses in fungi.</title>
        <authorList>
            <person name="Schikora-Tamarit M.A."/>
            <person name="Marcet-Houben M."/>
            <person name="Nosek J."/>
            <person name="Gabaldon T."/>
        </authorList>
    </citation>
    <scope>NUCLEOTIDE SEQUENCE</scope>
    <source>
        <strain evidence="1">CBS6341</strain>
    </source>
</reference>
<name>A0A9P8PTM2_9ASCO</name>